<keyword evidence="7 17" id="KW-0812">Transmembrane</keyword>
<evidence type="ECO:0000256" key="12">
    <source>
        <dbReference type="ARBA" id="ARBA00025694"/>
    </source>
</evidence>
<evidence type="ECO:0000256" key="2">
    <source>
        <dbReference type="ARBA" id="ARBA00008079"/>
    </source>
</evidence>
<keyword evidence="10" id="KW-0560">Oxidoreductase</keyword>
<evidence type="ECO:0000256" key="6">
    <source>
        <dbReference type="ARBA" id="ARBA00022475"/>
    </source>
</evidence>
<evidence type="ECO:0000256" key="17">
    <source>
        <dbReference type="SAM" id="Phobius"/>
    </source>
</evidence>
<dbReference type="PANTHER" id="PTHR36835">
    <property type="entry name" value="CYTOCHROME BO(3) UBIQUINOL OXIDASE SUBUNIT 4"/>
    <property type="match status" value="1"/>
</dbReference>
<dbReference type="NCBIfam" id="TIGR02847">
    <property type="entry name" value="CyoD"/>
    <property type="match status" value="1"/>
</dbReference>
<keyword evidence="5" id="KW-0813">Transport</keyword>
<evidence type="ECO:0000313" key="18">
    <source>
        <dbReference type="EMBL" id="MFB9135628.1"/>
    </source>
</evidence>
<proteinExistence type="inferred from homology"/>
<evidence type="ECO:0000256" key="9">
    <source>
        <dbReference type="ARBA" id="ARBA00022989"/>
    </source>
</evidence>
<dbReference type="InterPro" id="IPR050968">
    <property type="entry name" value="Cytochrome_c_oxidase_bac_sub4"/>
</dbReference>
<gene>
    <name evidence="18" type="primary">cyoD</name>
    <name evidence="18" type="ORF">ACFFUV_11710</name>
</gene>
<keyword evidence="8" id="KW-0249">Electron transport</keyword>
<evidence type="ECO:0000256" key="3">
    <source>
        <dbReference type="ARBA" id="ARBA00011700"/>
    </source>
</evidence>
<sequence length="107" mass="12288">MSYQHSDTENTGARDYVKGFVLSLILTVIPFYFAYTQSLPETTTYAILFGCAIVQVIVHFTYFLHMEVKSEQGQWNMVSLVFSAIVVLILIAGSLWIMWNLHENMML</sequence>
<keyword evidence="9 17" id="KW-1133">Transmembrane helix</keyword>
<evidence type="ECO:0000256" key="15">
    <source>
        <dbReference type="ARBA" id="ARBA00031887"/>
    </source>
</evidence>
<dbReference type="InterPro" id="IPR014210">
    <property type="entry name" value="Cyt_o_ubiqinol_oxidase_su4"/>
</dbReference>
<evidence type="ECO:0000256" key="13">
    <source>
        <dbReference type="ARBA" id="ARBA00030071"/>
    </source>
</evidence>
<feature type="transmembrane region" description="Helical" evidence="17">
    <location>
        <begin position="77"/>
        <end position="99"/>
    </location>
</feature>
<reference evidence="18 19" key="1">
    <citation type="submission" date="2024-09" db="EMBL/GenBank/DDBJ databases">
        <authorList>
            <person name="Sun Q."/>
            <person name="Mori K."/>
        </authorList>
    </citation>
    <scope>NUCLEOTIDE SEQUENCE [LARGE SCALE GENOMIC DNA]</scope>
    <source>
        <strain evidence="18 19">CECT 8064</strain>
    </source>
</reference>
<organism evidence="18 19">
    <name type="scientific">Vibrio olivae</name>
    <dbReference type="NCBI Taxonomy" id="1243002"/>
    <lineage>
        <taxon>Bacteria</taxon>
        <taxon>Pseudomonadati</taxon>
        <taxon>Pseudomonadota</taxon>
        <taxon>Gammaproteobacteria</taxon>
        <taxon>Vibrionales</taxon>
        <taxon>Vibrionaceae</taxon>
        <taxon>Vibrio</taxon>
    </lineage>
</organism>
<comment type="subcellular location">
    <subcellularLocation>
        <location evidence="1">Cell membrane</location>
        <topology evidence="1">Multi-pass membrane protein</topology>
    </subcellularLocation>
</comment>
<evidence type="ECO:0000256" key="11">
    <source>
        <dbReference type="ARBA" id="ARBA00023136"/>
    </source>
</evidence>
<evidence type="ECO:0000256" key="8">
    <source>
        <dbReference type="ARBA" id="ARBA00022982"/>
    </source>
</evidence>
<evidence type="ECO:0000256" key="16">
    <source>
        <dbReference type="ARBA" id="ARBA00032185"/>
    </source>
</evidence>
<comment type="subunit">
    <text evidence="3">Heterooctamer of two A chains, two B chains, two C chains and two D chains.</text>
</comment>
<evidence type="ECO:0000256" key="4">
    <source>
        <dbReference type="ARBA" id="ARBA00014689"/>
    </source>
</evidence>
<name>A0ABV5HMY8_9VIBR</name>
<evidence type="ECO:0000256" key="14">
    <source>
        <dbReference type="ARBA" id="ARBA00030211"/>
    </source>
</evidence>
<protein>
    <recommendedName>
        <fullName evidence="4">Cytochrome bo(3) ubiquinol oxidase subunit 4</fullName>
    </recommendedName>
    <alternativeName>
        <fullName evidence="16">Cytochrome o ubiquinol oxidase subunit 4</fullName>
    </alternativeName>
    <alternativeName>
        <fullName evidence="13">Oxidase bo(3) subunit 4</fullName>
    </alternativeName>
    <alternativeName>
        <fullName evidence="14">Ubiquinol oxidase polypeptide IV</fullName>
    </alternativeName>
    <alternativeName>
        <fullName evidence="15">Ubiquinol oxidase subunit 4</fullName>
    </alternativeName>
</protein>
<keyword evidence="19" id="KW-1185">Reference proteome</keyword>
<evidence type="ECO:0000256" key="10">
    <source>
        <dbReference type="ARBA" id="ARBA00023002"/>
    </source>
</evidence>
<evidence type="ECO:0000256" key="5">
    <source>
        <dbReference type="ARBA" id="ARBA00022448"/>
    </source>
</evidence>
<comment type="similarity">
    <text evidence="2">Belongs to the cytochrome c oxidase bacterial subunit 4 family.</text>
</comment>
<dbReference type="RefSeq" id="WP_390192797.1">
    <property type="nucleotide sequence ID" value="NZ_JBHMEP010000002.1"/>
</dbReference>
<evidence type="ECO:0000256" key="1">
    <source>
        <dbReference type="ARBA" id="ARBA00004651"/>
    </source>
</evidence>
<evidence type="ECO:0000313" key="19">
    <source>
        <dbReference type="Proteomes" id="UP001589645"/>
    </source>
</evidence>
<feature type="transmembrane region" description="Helical" evidence="17">
    <location>
        <begin position="45"/>
        <end position="65"/>
    </location>
</feature>
<dbReference type="InterPro" id="IPR005171">
    <property type="entry name" value="Cyt_c_oxidase_su4_prok"/>
</dbReference>
<keyword evidence="6" id="KW-1003">Cell membrane</keyword>
<feature type="transmembrane region" description="Helical" evidence="17">
    <location>
        <begin position="16"/>
        <end position="33"/>
    </location>
</feature>
<dbReference type="Pfam" id="PF03626">
    <property type="entry name" value="COX4_pro"/>
    <property type="match status" value="1"/>
</dbReference>
<dbReference type="Proteomes" id="UP001589645">
    <property type="component" value="Unassembled WGS sequence"/>
</dbReference>
<comment type="caution">
    <text evidence="18">The sequence shown here is derived from an EMBL/GenBank/DDBJ whole genome shotgun (WGS) entry which is preliminary data.</text>
</comment>
<dbReference type="PANTHER" id="PTHR36835:SF1">
    <property type="entry name" value="CYTOCHROME BO(3) UBIQUINOL OXIDASE SUBUNIT 4"/>
    <property type="match status" value="1"/>
</dbReference>
<keyword evidence="11 17" id="KW-0472">Membrane</keyword>
<dbReference type="EMBL" id="JBHMEP010000002">
    <property type="protein sequence ID" value="MFB9135628.1"/>
    <property type="molecule type" value="Genomic_DNA"/>
</dbReference>
<evidence type="ECO:0000256" key="7">
    <source>
        <dbReference type="ARBA" id="ARBA00022692"/>
    </source>
</evidence>
<comment type="function">
    <text evidence="12">Cytochrome bo(3) ubiquinol terminal oxidase is the component of the aerobic respiratory chain of E.coli that predominates when cells are grown at high aeration. Has proton pump activity across the membrane in addition to electron transfer, pumping 2 protons/electron.</text>
</comment>
<accession>A0ABV5HMY8</accession>